<dbReference type="Gene3D" id="1.20.1260.100">
    <property type="entry name" value="TspO/MBR protein"/>
    <property type="match status" value="1"/>
</dbReference>
<feature type="transmembrane region" description="Helical" evidence="1">
    <location>
        <begin position="163"/>
        <end position="181"/>
    </location>
</feature>
<comment type="caution">
    <text evidence="2">The sequence shown here is derived from an EMBL/GenBank/DDBJ whole genome shotgun (WGS) entry which is preliminary data.</text>
</comment>
<dbReference type="PANTHER" id="PTHR33802:SF1">
    <property type="entry name" value="XK-RELATED PROTEIN"/>
    <property type="match status" value="1"/>
</dbReference>
<feature type="transmembrane region" description="Helical" evidence="1">
    <location>
        <begin position="82"/>
        <end position="98"/>
    </location>
</feature>
<dbReference type="InterPro" id="IPR038330">
    <property type="entry name" value="TspO/MBR-related_sf"/>
</dbReference>
<evidence type="ECO:0000313" key="2">
    <source>
        <dbReference type="EMBL" id="MCV3272598.1"/>
    </source>
</evidence>
<keyword evidence="1" id="KW-0472">Membrane</keyword>
<sequence>MSPRLLAALTAALTLSFAASPLLVPDFGGFEPDQFPVPQVAPPVQPAGYAFAIWGVIYLWLIVGMGFGLLRRAQDPRWQAMRAPLCVSLAVGTSWLPVAVQSPVWAAVLIWVMLLSALLALYRAPEADRIWAAYPIGLYAGWLSAASCVALGLVSAGYGYLDAQAAALIFVFIALVLASAVQSSLRRTPTYALAVIWALVAVVVQNRAGDQLIAALAAGGAAALLIPAYKALRSERRSHEVA</sequence>
<reference evidence="2 3" key="1">
    <citation type="submission" date="2022-04" db="EMBL/GenBank/DDBJ databases">
        <title>Roseobacter sp. WL0113 is a bacterium isolated from neritic sediment.</title>
        <authorList>
            <person name="Wang L."/>
            <person name="He W."/>
            <person name="Zhang D.-F."/>
        </authorList>
    </citation>
    <scope>NUCLEOTIDE SEQUENCE [LARGE SCALE GENOMIC DNA]</scope>
    <source>
        <strain evidence="2 3">WL0113</strain>
    </source>
</reference>
<dbReference type="Proteomes" id="UP001208690">
    <property type="component" value="Unassembled WGS sequence"/>
</dbReference>
<accession>A0ABT3BGA4</accession>
<protein>
    <submittedName>
        <fullName evidence="2">Tryptophan-rich sensory protein</fullName>
    </submittedName>
</protein>
<evidence type="ECO:0000256" key="1">
    <source>
        <dbReference type="SAM" id="Phobius"/>
    </source>
</evidence>
<dbReference type="PANTHER" id="PTHR33802">
    <property type="entry name" value="SI:CH211-161H7.5-RELATED"/>
    <property type="match status" value="1"/>
</dbReference>
<evidence type="ECO:0000313" key="3">
    <source>
        <dbReference type="Proteomes" id="UP001208690"/>
    </source>
</evidence>
<keyword evidence="1" id="KW-0812">Transmembrane</keyword>
<organism evidence="2 3">
    <name type="scientific">Roseobacter sinensis</name>
    <dbReference type="NCBI Taxonomy" id="2931391"/>
    <lineage>
        <taxon>Bacteria</taxon>
        <taxon>Pseudomonadati</taxon>
        <taxon>Pseudomonadota</taxon>
        <taxon>Alphaproteobacteria</taxon>
        <taxon>Rhodobacterales</taxon>
        <taxon>Roseobacteraceae</taxon>
        <taxon>Roseobacter</taxon>
    </lineage>
</organism>
<dbReference type="RefSeq" id="WP_263844917.1">
    <property type="nucleotide sequence ID" value="NZ_JALIEB010000009.1"/>
</dbReference>
<keyword evidence="1" id="KW-1133">Transmembrane helix</keyword>
<feature type="transmembrane region" description="Helical" evidence="1">
    <location>
        <begin position="47"/>
        <end position="70"/>
    </location>
</feature>
<feature type="transmembrane region" description="Helical" evidence="1">
    <location>
        <begin position="188"/>
        <end position="205"/>
    </location>
</feature>
<keyword evidence="3" id="KW-1185">Reference proteome</keyword>
<feature type="transmembrane region" description="Helical" evidence="1">
    <location>
        <begin position="136"/>
        <end position="157"/>
    </location>
</feature>
<gene>
    <name evidence="2" type="ORF">MUB52_14260</name>
</gene>
<feature type="transmembrane region" description="Helical" evidence="1">
    <location>
        <begin position="211"/>
        <end position="229"/>
    </location>
</feature>
<feature type="transmembrane region" description="Helical" evidence="1">
    <location>
        <begin position="104"/>
        <end position="124"/>
    </location>
</feature>
<name>A0ABT3BGA4_9RHOB</name>
<dbReference type="EMBL" id="JALIEB010000009">
    <property type="protein sequence ID" value="MCV3272598.1"/>
    <property type="molecule type" value="Genomic_DNA"/>
</dbReference>
<proteinExistence type="predicted"/>